<proteinExistence type="inferred from homology"/>
<feature type="domain" description="Double zinc ribbon" evidence="3">
    <location>
        <begin position="17"/>
        <end position="63"/>
    </location>
</feature>
<protein>
    <submittedName>
        <fullName evidence="4">ComF family protein</fullName>
    </submittedName>
</protein>
<evidence type="ECO:0000313" key="5">
    <source>
        <dbReference type="Proteomes" id="UP000306441"/>
    </source>
</evidence>
<accession>A0ABY2Q2A9</accession>
<dbReference type="CDD" id="cd06223">
    <property type="entry name" value="PRTases_typeI"/>
    <property type="match status" value="1"/>
</dbReference>
<evidence type="ECO:0000256" key="1">
    <source>
        <dbReference type="ARBA" id="ARBA00008007"/>
    </source>
</evidence>
<evidence type="ECO:0000259" key="3">
    <source>
        <dbReference type="Pfam" id="PF18912"/>
    </source>
</evidence>
<dbReference type="SUPFAM" id="SSF53271">
    <property type="entry name" value="PRTase-like"/>
    <property type="match status" value="1"/>
</dbReference>
<gene>
    <name evidence="4" type="ORF">E6C48_19370</name>
</gene>
<reference evidence="4 5" key="1">
    <citation type="submission" date="2019-04" db="EMBL/GenBank/DDBJ databases">
        <title>Mesorhizobium composti sp. nov., isolated from compost.</title>
        <authorList>
            <person name="Lin S.-Y."/>
            <person name="Hameed A."/>
            <person name="Hsieh Y.-T."/>
            <person name="Young C.-C."/>
        </authorList>
    </citation>
    <scope>NUCLEOTIDE SEQUENCE [LARGE SCALE GENOMIC DNA]</scope>
    <source>
        <strain evidence="4 5">CC-YTH430</strain>
    </source>
</reference>
<dbReference type="InterPro" id="IPR029057">
    <property type="entry name" value="PRTase-like"/>
</dbReference>
<feature type="domain" description="Phosphoribosyltransferase" evidence="2">
    <location>
        <begin position="160"/>
        <end position="241"/>
    </location>
</feature>
<dbReference type="PANTHER" id="PTHR47505:SF1">
    <property type="entry name" value="DNA UTILIZATION PROTEIN YHGH"/>
    <property type="match status" value="1"/>
</dbReference>
<dbReference type="RefSeq" id="WP_136359833.1">
    <property type="nucleotide sequence ID" value="NZ_SSNY01000013.1"/>
</dbReference>
<evidence type="ECO:0000313" key="4">
    <source>
        <dbReference type="EMBL" id="THF55061.1"/>
    </source>
</evidence>
<organism evidence="4 5">
    <name type="scientific">Ollibium composti</name>
    <dbReference type="NCBI Taxonomy" id="2675109"/>
    <lineage>
        <taxon>Bacteria</taxon>
        <taxon>Pseudomonadati</taxon>
        <taxon>Pseudomonadota</taxon>
        <taxon>Alphaproteobacteria</taxon>
        <taxon>Hyphomicrobiales</taxon>
        <taxon>Phyllobacteriaceae</taxon>
        <taxon>Ollibium</taxon>
    </lineage>
</organism>
<dbReference type="Pfam" id="PF00156">
    <property type="entry name" value="Pribosyltran"/>
    <property type="match status" value="1"/>
</dbReference>
<dbReference type="Proteomes" id="UP000306441">
    <property type="component" value="Unassembled WGS sequence"/>
</dbReference>
<sequence length="267" mass="29541">MGEIRALTGRALAWPGRVLFPPVCAGCRRRVSQPGALCGQCWPQLRLLERPWCEVMGTPFAHDMGEGFLSAEAIADPPPFERARAAVAYSGVARQMVRGLKYQDRTDLAPWMARWMLRAGAELVAEAEVVVPVPLHWRRFFRRQFNQSAELGRALAHLTGLPFAPEAVRRIKLTRQQVGLERAQREENVRAAFRVPDEAEITIAGRRVLLVDDVYTTGATVRAVTKALKRGGAGAVDVLTFARVLPGDFRQGEIGQGDFRADESATI</sequence>
<comment type="caution">
    <text evidence="4">The sequence shown here is derived from an EMBL/GenBank/DDBJ whole genome shotgun (WGS) entry which is preliminary data.</text>
</comment>
<dbReference type="InterPro" id="IPR051910">
    <property type="entry name" value="ComF/GntX_DNA_util-trans"/>
</dbReference>
<keyword evidence="5" id="KW-1185">Reference proteome</keyword>
<dbReference type="Pfam" id="PF18912">
    <property type="entry name" value="DZR_2"/>
    <property type="match status" value="1"/>
</dbReference>
<dbReference type="EMBL" id="SSNY01000013">
    <property type="protein sequence ID" value="THF55061.1"/>
    <property type="molecule type" value="Genomic_DNA"/>
</dbReference>
<comment type="similarity">
    <text evidence="1">Belongs to the ComF/GntX family.</text>
</comment>
<dbReference type="InterPro" id="IPR000836">
    <property type="entry name" value="PRTase_dom"/>
</dbReference>
<dbReference type="PANTHER" id="PTHR47505">
    <property type="entry name" value="DNA UTILIZATION PROTEIN YHGH"/>
    <property type="match status" value="1"/>
</dbReference>
<dbReference type="Gene3D" id="3.40.50.2020">
    <property type="match status" value="1"/>
</dbReference>
<dbReference type="InterPro" id="IPR044005">
    <property type="entry name" value="DZR_2"/>
</dbReference>
<name>A0ABY2Q2A9_9HYPH</name>
<evidence type="ECO:0000259" key="2">
    <source>
        <dbReference type="Pfam" id="PF00156"/>
    </source>
</evidence>